<dbReference type="AlphaFoldDB" id="A0A379XVJ1"/>
<proteinExistence type="predicted"/>
<accession>A0A379XVJ1</accession>
<sequence>MNSILYHSNNSVMPVWVTIDEAVNIIKSKRVWRLQPVRSDVVMHSMGTLHSPSIFSLR</sequence>
<evidence type="ECO:0000313" key="1">
    <source>
        <dbReference type="EMBL" id="SUI04527.1"/>
    </source>
</evidence>
<evidence type="ECO:0000313" key="2">
    <source>
        <dbReference type="Proteomes" id="UP000254220"/>
    </source>
</evidence>
<dbReference type="Proteomes" id="UP000254220">
    <property type="component" value="Unassembled WGS sequence"/>
</dbReference>
<gene>
    <name evidence="1" type="ORF">NCTC12420_04387</name>
</gene>
<dbReference type="EMBL" id="UGYB01000001">
    <property type="protein sequence ID" value="SUI04527.1"/>
    <property type="molecule type" value="Genomic_DNA"/>
</dbReference>
<name>A0A379XVJ1_SALER</name>
<organism evidence="1 2">
    <name type="scientific">Salmonella enterica subsp. indica</name>
    <dbReference type="NCBI Taxonomy" id="59207"/>
    <lineage>
        <taxon>Bacteria</taxon>
        <taxon>Pseudomonadati</taxon>
        <taxon>Pseudomonadota</taxon>
        <taxon>Gammaproteobacteria</taxon>
        <taxon>Enterobacterales</taxon>
        <taxon>Enterobacteriaceae</taxon>
        <taxon>Salmonella</taxon>
    </lineage>
</organism>
<protein>
    <submittedName>
        <fullName evidence="1">Uncharacterized protein</fullName>
    </submittedName>
</protein>
<reference evidence="1 2" key="1">
    <citation type="submission" date="2018-06" db="EMBL/GenBank/DDBJ databases">
        <authorList>
            <consortium name="Pathogen Informatics"/>
            <person name="Doyle S."/>
        </authorList>
    </citation>
    <scope>NUCLEOTIDE SEQUENCE [LARGE SCALE GENOMIC DNA]</scope>
    <source>
        <strain evidence="1 2">NCTC12420</strain>
    </source>
</reference>